<dbReference type="Pfam" id="PF04993">
    <property type="entry name" value="TfoX_N"/>
    <property type="match status" value="1"/>
</dbReference>
<dbReference type="InterPro" id="IPR007076">
    <property type="entry name" value="TfoX_N"/>
</dbReference>
<evidence type="ECO:0000313" key="3">
    <source>
        <dbReference type="Proteomes" id="UP000058305"/>
    </source>
</evidence>
<dbReference type="SUPFAM" id="SSF159894">
    <property type="entry name" value="YgaC/TfoX-N like"/>
    <property type="match status" value="1"/>
</dbReference>
<evidence type="ECO:0000259" key="1">
    <source>
        <dbReference type="Pfam" id="PF04993"/>
    </source>
</evidence>
<evidence type="ECO:0000313" key="2">
    <source>
        <dbReference type="EMBL" id="AMB58634.1"/>
    </source>
</evidence>
<feature type="domain" description="TfoX N-terminal" evidence="1">
    <location>
        <begin position="19"/>
        <end position="97"/>
    </location>
</feature>
<keyword evidence="3" id="KW-1185">Reference proteome</keyword>
<dbReference type="OrthoDB" id="8687154at2"/>
<reference evidence="3" key="2">
    <citation type="submission" date="2016-01" db="EMBL/GenBank/DDBJ databases">
        <title>First complete genome sequence of a species in the genus Microterricola, an extremophilic cold active enzyme producing strain ERGS5:02 isolated from Sikkim Himalaya.</title>
        <authorList>
            <person name="Kumar R."/>
            <person name="Singh D."/>
            <person name="Swarnkar M.K."/>
        </authorList>
    </citation>
    <scope>NUCLEOTIDE SEQUENCE [LARGE SCALE GENOMIC DNA]</scope>
    <source>
        <strain evidence="3">ERGS5:02</strain>
    </source>
</reference>
<gene>
    <name evidence="2" type="ORF">AWU67_06935</name>
</gene>
<dbReference type="Proteomes" id="UP000058305">
    <property type="component" value="Chromosome"/>
</dbReference>
<dbReference type="KEGG" id="mvd:AWU67_06935"/>
<dbReference type="AlphaFoldDB" id="A0A0X8E2S2"/>
<proteinExistence type="predicted"/>
<dbReference type="EMBL" id="CP014145">
    <property type="protein sequence ID" value="AMB58634.1"/>
    <property type="molecule type" value="Genomic_DNA"/>
</dbReference>
<accession>A0A0X8E2S2</accession>
<protein>
    <submittedName>
        <fullName evidence="2">Transcriptional regulator</fullName>
    </submittedName>
</protein>
<dbReference type="Gene3D" id="3.30.1460.30">
    <property type="entry name" value="YgaC/TfoX-N like chaperone"/>
    <property type="match status" value="1"/>
</dbReference>
<reference evidence="2 3" key="1">
    <citation type="journal article" date="2016" name="J. Biotechnol.">
        <title>First complete genome sequence of a species in the genus Microterricola, an extremophilic cold active enzyme producing bacterial strain ERGS5:02 isolated from Sikkim Himalaya.</title>
        <authorList>
            <person name="Himanshu"/>
            <person name="Swarnkar M.K."/>
            <person name="Singh D."/>
            <person name="Kumar R."/>
        </authorList>
    </citation>
    <scope>NUCLEOTIDE SEQUENCE [LARGE SCALE GENOMIC DNA]</scope>
    <source>
        <strain evidence="2 3">ERGS5:02</strain>
    </source>
</reference>
<sequence>MPTRPETIEFIEDQLAGLAIRTAKMFGEYGIYCDEKIVGLICDDALFIKPSDAATELFDRTELAPPYPGAKPYRMVSGDALEDRDWLARAIQATADALPMPAPKKPRPARGSK</sequence>
<dbReference type="RefSeq" id="WP_067227323.1">
    <property type="nucleotide sequence ID" value="NZ_CP014145.1"/>
</dbReference>
<name>A0A0X8E2S2_9MICO</name>
<organism evidence="2 3">
    <name type="scientific">Microterricola viridarii</name>
    <dbReference type="NCBI Taxonomy" id="412690"/>
    <lineage>
        <taxon>Bacteria</taxon>
        <taxon>Bacillati</taxon>
        <taxon>Actinomycetota</taxon>
        <taxon>Actinomycetes</taxon>
        <taxon>Micrococcales</taxon>
        <taxon>Microbacteriaceae</taxon>
        <taxon>Microterricola</taxon>
    </lineage>
</organism>